<feature type="non-terminal residue" evidence="1">
    <location>
        <position position="1"/>
    </location>
</feature>
<dbReference type="Proteomes" id="UP000485058">
    <property type="component" value="Unassembled WGS sequence"/>
</dbReference>
<name>A0A699ZA04_HAELA</name>
<comment type="caution">
    <text evidence="1">The sequence shown here is derived from an EMBL/GenBank/DDBJ whole genome shotgun (WGS) entry which is preliminary data.</text>
</comment>
<gene>
    <name evidence="1" type="ORF">HaLaN_15020</name>
</gene>
<evidence type="ECO:0000313" key="2">
    <source>
        <dbReference type="Proteomes" id="UP000485058"/>
    </source>
</evidence>
<dbReference type="EMBL" id="BLLF01001271">
    <property type="protein sequence ID" value="GFH18250.1"/>
    <property type="molecule type" value="Genomic_DNA"/>
</dbReference>
<accession>A0A699ZA04</accession>
<protein>
    <submittedName>
        <fullName evidence="1">Uncharacterized protein</fullName>
    </submittedName>
</protein>
<organism evidence="1 2">
    <name type="scientific">Haematococcus lacustris</name>
    <name type="common">Green alga</name>
    <name type="synonym">Haematococcus pluvialis</name>
    <dbReference type="NCBI Taxonomy" id="44745"/>
    <lineage>
        <taxon>Eukaryota</taxon>
        <taxon>Viridiplantae</taxon>
        <taxon>Chlorophyta</taxon>
        <taxon>core chlorophytes</taxon>
        <taxon>Chlorophyceae</taxon>
        <taxon>CS clade</taxon>
        <taxon>Chlamydomonadales</taxon>
        <taxon>Haematococcaceae</taxon>
        <taxon>Haematococcus</taxon>
    </lineage>
</organism>
<reference evidence="1 2" key="1">
    <citation type="submission" date="2020-02" db="EMBL/GenBank/DDBJ databases">
        <title>Draft genome sequence of Haematococcus lacustris strain NIES-144.</title>
        <authorList>
            <person name="Morimoto D."/>
            <person name="Nakagawa S."/>
            <person name="Yoshida T."/>
            <person name="Sawayama S."/>
        </authorList>
    </citation>
    <scope>NUCLEOTIDE SEQUENCE [LARGE SCALE GENOMIC DNA]</scope>
    <source>
        <strain evidence="1 2">NIES-144</strain>
    </source>
</reference>
<proteinExistence type="predicted"/>
<dbReference type="AlphaFoldDB" id="A0A699ZA04"/>
<evidence type="ECO:0000313" key="1">
    <source>
        <dbReference type="EMBL" id="GFH18250.1"/>
    </source>
</evidence>
<sequence length="138" mass="14233">EEEDAAAKLVVEASLQTLYGDLLSAPPFTPAIPRGTGGLEVSTPEGAAALTAAIRALRCGRLEALHRLHQALRQRAGQLALEADRHAAGVEELAGPLAAAQTKQATLTAQLQRAVALHTNLAERAGQSGSCSKPLALS</sequence>
<keyword evidence="2" id="KW-1185">Reference proteome</keyword>